<keyword evidence="2" id="KW-1185">Reference proteome</keyword>
<accession>A0A974RWC2</accession>
<evidence type="ECO:0000313" key="2">
    <source>
        <dbReference type="Proteomes" id="UP000595278"/>
    </source>
</evidence>
<dbReference type="Proteomes" id="UP000595278">
    <property type="component" value="Chromosome"/>
</dbReference>
<reference evidence="1 2" key="1">
    <citation type="submission" date="2021-01" db="EMBL/GenBank/DDBJ databases">
        <title>Entomomonas sp. F2A isolated from a house cricket (Acheta domesticus).</title>
        <authorList>
            <person name="Spergser J."/>
            <person name="Busse H.-J."/>
        </authorList>
    </citation>
    <scope>NUCLEOTIDE SEQUENCE [LARGE SCALE GENOMIC DNA]</scope>
    <source>
        <strain evidence="1 2">F2A</strain>
    </source>
</reference>
<protein>
    <submittedName>
        <fullName evidence="1">Uncharacterized protein</fullName>
    </submittedName>
</protein>
<organism evidence="1 2">
    <name type="scientific">Entomomonas asaccharolytica</name>
    <dbReference type="NCBI Taxonomy" id="2785331"/>
    <lineage>
        <taxon>Bacteria</taxon>
        <taxon>Pseudomonadati</taxon>
        <taxon>Pseudomonadota</taxon>
        <taxon>Gammaproteobacteria</taxon>
        <taxon>Pseudomonadales</taxon>
        <taxon>Pseudomonadaceae</taxon>
        <taxon>Entomomonas</taxon>
    </lineage>
</organism>
<dbReference type="KEGG" id="eaz:JHT90_11920"/>
<proteinExistence type="predicted"/>
<dbReference type="RefSeq" id="WP_201091236.1">
    <property type="nucleotide sequence ID" value="NZ_CP067393.1"/>
</dbReference>
<evidence type="ECO:0000313" key="1">
    <source>
        <dbReference type="EMBL" id="QQP85086.1"/>
    </source>
</evidence>
<sequence>MIYYLLGIKKRKPTVEEFAQRYNIDLTPTQENNSSILGRVGDAGLDLAKGVVGTGEAVVGLGNLATGGRVGKLLQDYVGYDPKRTKEVLSNNYSTARQQANQEVEKADGFIDTATAMLKILLLL</sequence>
<name>A0A974RWC2_9GAMM</name>
<dbReference type="AlphaFoldDB" id="A0A974RWC2"/>
<gene>
    <name evidence="1" type="ORF">JHT90_11920</name>
</gene>
<dbReference type="EMBL" id="CP067393">
    <property type="protein sequence ID" value="QQP85086.1"/>
    <property type="molecule type" value="Genomic_DNA"/>
</dbReference>